<protein>
    <submittedName>
        <fullName evidence="2">M15 family metallopeptidase</fullName>
    </submittedName>
</protein>
<sequence>MKKRMIYLSCIALLLGACSSSDKTKEYGVTDTKSCDNALILEANKDDLIKDKGSIYCAVDENLSHLDQVTAFVKAGYQAERINEFLKLSYYQDKLTDRYIAYDDQKKSVEDVVTYVNIGLDQPYFTNMDTIQDTKNPLMLINKYHKLPDGYEPVDLTPTPNACVIGEDYSCQSEPQYLVKEVAEAFEKLVEAGKQEGINIKAIASYRSFAYQKNLYDYYANTEGKDYADQYYARPGQSEHNSGLAVDVTLDNENFNEIEKSPHYQWLLDHINAYGFILRYEEDKVPVTGYNYESWHLRYVGKDAAEEITKQGLTLDEYIARKAGK</sequence>
<dbReference type="PANTHER" id="PTHR34385:SF1">
    <property type="entry name" value="PEPTIDOGLYCAN L-ALANYL-D-GLUTAMATE ENDOPEPTIDASE CWLK"/>
    <property type="match status" value="1"/>
</dbReference>
<gene>
    <name evidence="2" type="ORF">H9Q80_08790</name>
</gene>
<dbReference type="InterPro" id="IPR003709">
    <property type="entry name" value="VanY-like_core_dom"/>
</dbReference>
<reference evidence="2 3" key="1">
    <citation type="submission" date="2020-08" db="EMBL/GenBank/DDBJ databases">
        <authorList>
            <person name="Liu C."/>
            <person name="Sun Q."/>
        </authorList>
    </citation>
    <scope>NUCLEOTIDE SEQUENCE [LARGE SCALE GENOMIC DNA]</scope>
    <source>
        <strain evidence="2 3">NSJ-61</strain>
    </source>
</reference>
<dbReference type="PROSITE" id="PS51257">
    <property type="entry name" value="PROKAR_LIPOPROTEIN"/>
    <property type="match status" value="1"/>
</dbReference>
<proteinExistence type="predicted"/>
<dbReference type="GO" id="GO:0008233">
    <property type="term" value="F:peptidase activity"/>
    <property type="evidence" value="ECO:0007669"/>
    <property type="project" value="InterPro"/>
</dbReference>
<dbReference type="InterPro" id="IPR052179">
    <property type="entry name" value="DD-CPase-like"/>
</dbReference>
<dbReference type="GO" id="GO:0006508">
    <property type="term" value="P:proteolysis"/>
    <property type="evidence" value="ECO:0007669"/>
    <property type="project" value="InterPro"/>
</dbReference>
<feature type="domain" description="D-alanyl-D-alanine carboxypeptidase-like core" evidence="1">
    <location>
        <begin position="177"/>
        <end position="302"/>
    </location>
</feature>
<organism evidence="2 3">
    <name type="scientific">[Eubacterium] hominis</name>
    <dbReference type="NCBI Taxonomy" id="2764325"/>
    <lineage>
        <taxon>Bacteria</taxon>
        <taxon>Bacillati</taxon>
        <taxon>Bacillota</taxon>
        <taxon>Erysipelotrichia</taxon>
        <taxon>Erysipelotrichales</taxon>
        <taxon>Erysipelotrichaceae</taxon>
        <taxon>Amedibacillus</taxon>
    </lineage>
</organism>
<dbReference type="SUPFAM" id="SSF55166">
    <property type="entry name" value="Hedgehog/DD-peptidase"/>
    <property type="match status" value="1"/>
</dbReference>
<dbReference type="AlphaFoldDB" id="A0A7G9GT84"/>
<dbReference type="KEGG" id="ehn:H9Q80_08790"/>
<dbReference type="Gene3D" id="3.30.1380.10">
    <property type="match status" value="1"/>
</dbReference>
<dbReference type="Pfam" id="PF02557">
    <property type="entry name" value="VanY"/>
    <property type="match status" value="1"/>
</dbReference>
<dbReference type="Proteomes" id="UP000515856">
    <property type="component" value="Chromosome"/>
</dbReference>
<accession>A0A7G9GT84</accession>
<dbReference type="InterPro" id="IPR009045">
    <property type="entry name" value="Zn_M74/Hedgehog-like"/>
</dbReference>
<keyword evidence="3" id="KW-1185">Reference proteome</keyword>
<evidence type="ECO:0000313" key="2">
    <source>
        <dbReference type="EMBL" id="QNM14016.1"/>
    </source>
</evidence>
<evidence type="ECO:0000259" key="1">
    <source>
        <dbReference type="Pfam" id="PF02557"/>
    </source>
</evidence>
<dbReference type="EMBL" id="CP060636">
    <property type="protein sequence ID" value="QNM14016.1"/>
    <property type="molecule type" value="Genomic_DNA"/>
</dbReference>
<dbReference type="PANTHER" id="PTHR34385">
    <property type="entry name" value="D-ALANYL-D-ALANINE CARBOXYPEPTIDASE"/>
    <property type="match status" value="1"/>
</dbReference>
<name>A0A7G9GT84_9FIRM</name>
<dbReference type="RefSeq" id="WP_117453411.1">
    <property type="nucleotide sequence ID" value="NZ_CP060636.1"/>
</dbReference>
<dbReference type="CDD" id="cd14852">
    <property type="entry name" value="LD-carboxypeptidase"/>
    <property type="match status" value="1"/>
</dbReference>
<dbReference type="InterPro" id="IPR058193">
    <property type="entry name" value="VanY/YodJ_core_dom"/>
</dbReference>
<evidence type="ECO:0000313" key="3">
    <source>
        <dbReference type="Proteomes" id="UP000515856"/>
    </source>
</evidence>